<dbReference type="KEGG" id="pnd:Pla175_41950"/>
<dbReference type="InterPro" id="IPR036388">
    <property type="entry name" value="WH-like_DNA-bd_sf"/>
</dbReference>
<dbReference type="Proteomes" id="UP000317429">
    <property type="component" value="Chromosome"/>
</dbReference>
<dbReference type="Pfam" id="PF08281">
    <property type="entry name" value="Sigma70_r4_2"/>
    <property type="match status" value="1"/>
</dbReference>
<dbReference type="PANTHER" id="PTHR43133:SF62">
    <property type="entry name" value="RNA POLYMERASE SIGMA FACTOR SIGZ"/>
    <property type="match status" value="1"/>
</dbReference>
<dbReference type="InterPro" id="IPR014284">
    <property type="entry name" value="RNA_pol_sigma-70_dom"/>
</dbReference>
<evidence type="ECO:0000259" key="5">
    <source>
        <dbReference type="Pfam" id="PF04542"/>
    </source>
</evidence>
<evidence type="ECO:0000313" key="7">
    <source>
        <dbReference type="EMBL" id="QDU90782.1"/>
    </source>
</evidence>
<evidence type="ECO:0000256" key="4">
    <source>
        <dbReference type="ARBA" id="ARBA00023163"/>
    </source>
</evidence>
<keyword evidence="3" id="KW-0731">Sigma factor</keyword>
<dbReference type="NCBIfam" id="TIGR02937">
    <property type="entry name" value="sigma70-ECF"/>
    <property type="match status" value="1"/>
</dbReference>
<dbReference type="Gene3D" id="1.10.10.10">
    <property type="entry name" value="Winged helix-like DNA-binding domain superfamily/Winged helix DNA-binding domain"/>
    <property type="match status" value="1"/>
</dbReference>
<dbReference type="GO" id="GO:0016987">
    <property type="term" value="F:sigma factor activity"/>
    <property type="evidence" value="ECO:0007669"/>
    <property type="project" value="UniProtKB-KW"/>
</dbReference>
<keyword evidence="8" id="KW-1185">Reference proteome</keyword>
<dbReference type="EMBL" id="CP036291">
    <property type="protein sequence ID" value="QDU90782.1"/>
    <property type="molecule type" value="Genomic_DNA"/>
</dbReference>
<keyword evidence="2" id="KW-0805">Transcription regulation</keyword>
<sequence>MTTTPLLPLVASAAPGAVEACIDRYGGLVWTIARKYLASASDAEDAVQEVFLDLWRKAGSFDERLAGEATFVTVIARRRVIDMLRAGRNRKNCQLPDDLVGEEADAAENHFMVAEQADRIRGFMEDLRSEQRRVLELAILHGMSQSSIAEETGWPLGTVKSHARRGIERLREMLSAAPSAGEVQ</sequence>
<dbReference type="PANTHER" id="PTHR43133">
    <property type="entry name" value="RNA POLYMERASE ECF-TYPE SIGMA FACTO"/>
    <property type="match status" value="1"/>
</dbReference>
<dbReference type="InterPro" id="IPR013325">
    <property type="entry name" value="RNA_pol_sigma_r2"/>
</dbReference>
<organism evidence="7 8">
    <name type="scientific">Pirellulimonas nuda</name>
    <dbReference type="NCBI Taxonomy" id="2528009"/>
    <lineage>
        <taxon>Bacteria</taxon>
        <taxon>Pseudomonadati</taxon>
        <taxon>Planctomycetota</taxon>
        <taxon>Planctomycetia</taxon>
        <taxon>Pirellulales</taxon>
        <taxon>Lacipirellulaceae</taxon>
        <taxon>Pirellulimonas</taxon>
    </lineage>
</organism>
<accession>A0A518DH65</accession>
<name>A0A518DH65_9BACT</name>
<evidence type="ECO:0000256" key="3">
    <source>
        <dbReference type="ARBA" id="ARBA00023082"/>
    </source>
</evidence>
<dbReference type="InterPro" id="IPR007627">
    <property type="entry name" value="RNA_pol_sigma70_r2"/>
</dbReference>
<dbReference type="OrthoDB" id="9784272at2"/>
<dbReference type="Pfam" id="PF04542">
    <property type="entry name" value="Sigma70_r2"/>
    <property type="match status" value="1"/>
</dbReference>
<protein>
    <submittedName>
        <fullName evidence="7">ECF RNA polymerase sigma factor RpoE</fullName>
    </submittedName>
</protein>
<dbReference type="InterPro" id="IPR039425">
    <property type="entry name" value="RNA_pol_sigma-70-like"/>
</dbReference>
<evidence type="ECO:0000313" key="8">
    <source>
        <dbReference type="Proteomes" id="UP000317429"/>
    </source>
</evidence>
<dbReference type="SUPFAM" id="SSF88659">
    <property type="entry name" value="Sigma3 and sigma4 domains of RNA polymerase sigma factors"/>
    <property type="match status" value="1"/>
</dbReference>
<proteinExistence type="inferred from homology"/>
<evidence type="ECO:0000256" key="2">
    <source>
        <dbReference type="ARBA" id="ARBA00023015"/>
    </source>
</evidence>
<reference evidence="7 8" key="1">
    <citation type="submission" date="2019-02" db="EMBL/GenBank/DDBJ databases">
        <title>Deep-cultivation of Planctomycetes and their phenomic and genomic characterization uncovers novel biology.</title>
        <authorList>
            <person name="Wiegand S."/>
            <person name="Jogler M."/>
            <person name="Boedeker C."/>
            <person name="Pinto D."/>
            <person name="Vollmers J."/>
            <person name="Rivas-Marin E."/>
            <person name="Kohn T."/>
            <person name="Peeters S.H."/>
            <person name="Heuer A."/>
            <person name="Rast P."/>
            <person name="Oberbeckmann S."/>
            <person name="Bunk B."/>
            <person name="Jeske O."/>
            <person name="Meyerdierks A."/>
            <person name="Storesund J.E."/>
            <person name="Kallscheuer N."/>
            <person name="Luecker S."/>
            <person name="Lage O.M."/>
            <person name="Pohl T."/>
            <person name="Merkel B.J."/>
            <person name="Hornburger P."/>
            <person name="Mueller R.-W."/>
            <person name="Bruemmer F."/>
            <person name="Labrenz M."/>
            <person name="Spormann A.M."/>
            <person name="Op den Camp H."/>
            <person name="Overmann J."/>
            <person name="Amann R."/>
            <person name="Jetten M.S.M."/>
            <person name="Mascher T."/>
            <person name="Medema M.H."/>
            <person name="Devos D.P."/>
            <person name="Kaster A.-K."/>
            <person name="Ovreas L."/>
            <person name="Rohde M."/>
            <person name="Galperin M.Y."/>
            <person name="Jogler C."/>
        </authorList>
    </citation>
    <scope>NUCLEOTIDE SEQUENCE [LARGE SCALE GENOMIC DNA]</scope>
    <source>
        <strain evidence="7 8">Pla175</strain>
    </source>
</reference>
<dbReference type="GO" id="GO:0006352">
    <property type="term" value="P:DNA-templated transcription initiation"/>
    <property type="evidence" value="ECO:0007669"/>
    <property type="project" value="InterPro"/>
</dbReference>
<dbReference type="GO" id="GO:0003677">
    <property type="term" value="F:DNA binding"/>
    <property type="evidence" value="ECO:0007669"/>
    <property type="project" value="InterPro"/>
</dbReference>
<dbReference type="Gene3D" id="1.10.1740.10">
    <property type="match status" value="1"/>
</dbReference>
<dbReference type="CDD" id="cd06171">
    <property type="entry name" value="Sigma70_r4"/>
    <property type="match status" value="1"/>
</dbReference>
<comment type="similarity">
    <text evidence="1">Belongs to the sigma-70 factor family. ECF subfamily.</text>
</comment>
<dbReference type="SUPFAM" id="SSF88946">
    <property type="entry name" value="Sigma2 domain of RNA polymerase sigma factors"/>
    <property type="match status" value="1"/>
</dbReference>
<gene>
    <name evidence="7" type="primary">rpoE_3</name>
    <name evidence="7" type="ORF">Pla175_41950</name>
</gene>
<feature type="domain" description="RNA polymerase sigma factor 70 region 4 type 2" evidence="6">
    <location>
        <begin position="119"/>
        <end position="170"/>
    </location>
</feature>
<feature type="domain" description="RNA polymerase sigma-70 region 2" evidence="5">
    <location>
        <begin position="22"/>
        <end position="88"/>
    </location>
</feature>
<dbReference type="InterPro" id="IPR013249">
    <property type="entry name" value="RNA_pol_sigma70_r4_t2"/>
</dbReference>
<evidence type="ECO:0000256" key="1">
    <source>
        <dbReference type="ARBA" id="ARBA00010641"/>
    </source>
</evidence>
<dbReference type="InterPro" id="IPR013324">
    <property type="entry name" value="RNA_pol_sigma_r3/r4-like"/>
</dbReference>
<keyword evidence="4" id="KW-0804">Transcription</keyword>
<evidence type="ECO:0000259" key="6">
    <source>
        <dbReference type="Pfam" id="PF08281"/>
    </source>
</evidence>
<dbReference type="AlphaFoldDB" id="A0A518DH65"/>